<dbReference type="Pfam" id="PF10730">
    <property type="entry name" value="DUF2521"/>
    <property type="match status" value="1"/>
</dbReference>
<dbReference type="EMBL" id="LDPH01000022">
    <property type="protein sequence ID" value="KLV24180.1"/>
    <property type="molecule type" value="Genomic_DNA"/>
</dbReference>
<accession>A0A0J1L5H3</accession>
<sequence>MAVITSFDIKKREKQIKYERAVLKEISVKELKEKVAHYFGSSNLTSSILMNSGIEEACYDVAIEAFLLGANYSKFSEYGEEIQAIKNRCKEEDVHLKETLYHFLLYWGSEESNKNESLYYLCEQFVDEWWLEGYMKANKRRKLRLH</sequence>
<dbReference type="GeneID" id="56347310"/>
<evidence type="ECO:0000313" key="2">
    <source>
        <dbReference type="Proteomes" id="UP000036045"/>
    </source>
</evidence>
<gene>
    <name evidence="1" type="ORF">ABW02_18570</name>
</gene>
<keyword evidence="2" id="KW-1185">Reference proteome</keyword>
<proteinExistence type="predicted"/>
<dbReference type="RefSeq" id="WP_047943744.1">
    <property type="nucleotide sequence ID" value="NZ_CP053989.1"/>
</dbReference>
<dbReference type="InterPro" id="IPR019667">
    <property type="entry name" value="Uncharacterised_YbaK"/>
</dbReference>
<dbReference type="PATRIC" id="fig|1397.4.peg.2428"/>
<evidence type="ECO:0000313" key="1">
    <source>
        <dbReference type="EMBL" id="KLV24180.1"/>
    </source>
</evidence>
<dbReference type="Proteomes" id="UP000036045">
    <property type="component" value="Unassembled WGS sequence"/>
</dbReference>
<dbReference type="AlphaFoldDB" id="A0A0J1L5H3"/>
<name>A0A0J1L5H3_NIACI</name>
<protein>
    <recommendedName>
        <fullName evidence="3">DUF2521 family protein</fullName>
    </recommendedName>
</protein>
<dbReference type="OrthoDB" id="2915109at2"/>
<organism evidence="1 2">
    <name type="scientific">Niallia circulans</name>
    <name type="common">Bacillus circulans</name>
    <dbReference type="NCBI Taxonomy" id="1397"/>
    <lineage>
        <taxon>Bacteria</taxon>
        <taxon>Bacillati</taxon>
        <taxon>Bacillota</taxon>
        <taxon>Bacilli</taxon>
        <taxon>Bacillales</taxon>
        <taxon>Bacillaceae</taxon>
        <taxon>Niallia</taxon>
    </lineage>
</organism>
<reference evidence="1 2" key="1">
    <citation type="submission" date="2015-05" db="EMBL/GenBank/DDBJ databases">
        <title>Whole genome sequence and identification of bacterial endophytes from Costus igneus.</title>
        <authorList>
            <person name="Lee Y.P."/>
            <person name="Gan H.M."/>
            <person name="Eng W."/>
            <person name="Wheatley M.S."/>
            <person name="Caraballo A."/>
            <person name="Polter S."/>
            <person name="Savka M.A."/>
            <person name="Hudson A.O."/>
        </authorList>
    </citation>
    <scope>NUCLEOTIDE SEQUENCE [LARGE SCALE GENOMIC DNA]</scope>
    <source>
        <strain evidence="1 2">RIT379</strain>
    </source>
</reference>
<comment type="caution">
    <text evidence="1">The sequence shown here is derived from an EMBL/GenBank/DDBJ whole genome shotgun (WGS) entry which is preliminary data.</text>
</comment>
<evidence type="ECO:0008006" key="3">
    <source>
        <dbReference type="Google" id="ProtNLM"/>
    </source>
</evidence>